<dbReference type="SUPFAM" id="SSF51445">
    <property type="entry name" value="(Trans)glycosidases"/>
    <property type="match status" value="1"/>
</dbReference>
<dbReference type="Gene3D" id="2.60.40.10">
    <property type="entry name" value="Immunoglobulins"/>
    <property type="match status" value="2"/>
</dbReference>
<evidence type="ECO:0000259" key="10">
    <source>
        <dbReference type="Pfam" id="PF17786"/>
    </source>
</evidence>
<evidence type="ECO:0000256" key="5">
    <source>
        <dbReference type="ARBA" id="ARBA00023295"/>
    </source>
</evidence>
<evidence type="ECO:0000313" key="13">
    <source>
        <dbReference type="Proteomes" id="UP000016930"/>
    </source>
</evidence>
<dbReference type="GO" id="GO:0006516">
    <property type="term" value="P:glycoprotein catabolic process"/>
    <property type="evidence" value="ECO:0007669"/>
    <property type="project" value="TreeGrafter"/>
</dbReference>
<dbReference type="InterPro" id="IPR013783">
    <property type="entry name" value="Ig-like_fold"/>
</dbReference>
<dbReference type="GO" id="GO:0005975">
    <property type="term" value="P:carbohydrate metabolic process"/>
    <property type="evidence" value="ECO:0007669"/>
    <property type="project" value="InterPro"/>
</dbReference>
<dbReference type="InterPro" id="IPR041447">
    <property type="entry name" value="Mannosidase_ig"/>
</dbReference>
<feature type="domain" description="Mannosidase Ig/CBM-like" evidence="10">
    <location>
        <begin position="722"/>
        <end position="820"/>
    </location>
</feature>
<dbReference type="HOGENOM" id="CLU_005015_1_1_1"/>
<evidence type="ECO:0000256" key="7">
    <source>
        <dbReference type="ARBA" id="ARBA00041069"/>
    </source>
</evidence>
<dbReference type="InterPro" id="IPR008979">
    <property type="entry name" value="Galactose-bd-like_sf"/>
</dbReference>
<dbReference type="InterPro" id="IPR017853">
    <property type="entry name" value="GH"/>
</dbReference>
<dbReference type="GO" id="GO:0004567">
    <property type="term" value="F:beta-mannosidase activity"/>
    <property type="evidence" value="ECO:0007669"/>
    <property type="project" value="UniProtKB-EC"/>
</dbReference>
<comment type="similarity">
    <text evidence="6">Belongs to the glycosyl hydrolase 2 family. Beta-mannosidase B subfamily.</text>
</comment>
<protein>
    <recommendedName>
        <fullName evidence="7">Beta-mannosidase B</fullName>
        <ecNumber evidence="3">3.2.1.25</ecNumber>
    </recommendedName>
    <alternativeName>
        <fullName evidence="8">Mannanase B</fullName>
    </alternativeName>
</protein>
<accession>M2RLX2</accession>
<dbReference type="EMBL" id="KB445793">
    <property type="protein sequence ID" value="EMD39457.1"/>
    <property type="molecule type" value="Genomic_DNA"/>
</dbReference>
<evidence type="ECO:0000259" key="9">
    <source>
        <dbReference type="Pfam" id="PF00703"/>
    </source>
</evidence>
<comment type="pathway">
    <text evidence="2">Glycan metabolism; N-glycan degradation.</text>
</comment>
<organism evidence="12 13">
    <name type="scientific">Ceriporiopsis subvermispora (strain B)</name>
    <name type="common">White-rot fungus</name>
    <name type="synonym">Gelatoporia subvermispora</name>
    <dbReference type="NCBI Taxonomy" id="914234"/>
    <lineage>
        <taxon>Eukaryota</taxon>
        <taxon>Fungi</taxon>
        <taxon>Dikarya</taxon>
        <taxon>Basidiomycota</taxon>
        <taxon>Agaricomycotina</taxon>
        <taxon>Agaricomycetes</taxon>
        <taxon>Polyporales</taxon>
        <taxon>Gelatoporiaceae</taxon>
        <taxon>Gelatoporia</taxon>
    </lineage>
</organism>
<proteinExistence type="inferred from homology"/>
<feature type="domain" description="Glycoside hydrolase family 2 immunoglobulin-like beta-sandwich" evidence="9">
    <location>
        <begin position="299"/>
        <end position="337"/>
    </location>
</feature>
<keyword evidence="4 12" id="KW-0378">Hydrolase</keyword>
<dbReference type="PANTHER" id="PTHR43730:SF1">
    <property type="entry name" value="BETA-MANNOSIDASE"/>
    <property type="match status" value="1"/>
</dbReference>
<dbReference type="InterPro" id="IPR036156">
    <property type="entry name" value="Beta-gal/glucu_dom_sf"/>
</dbReference>
<dbReference type="Gene3D" id="2.60.120.260">
    <property type="entry name" value="Galactose-binding domain-like"/>
    <property type="match status" value="1"/>
</dbReference>
<gene>
    <name evidence="12" type="ORF">CERSUDRAFT_111766</name>
</gene>
<evidence type="ECO:0000256" key="8">
    <source>
        <dbReference type="ARBA" id="ARBA00041614"/>
    </source>
</evidence>
<sequence>MSLPSMSSDEVLNASWHWKERDITISRVVDELPGEEESAAFKGWNVAQASPSEVHVELLKIGRIPDPFVGFNEHQVQWIGKKEWLFFCAFTSHYALRSPHVEVVFEGLDTFCDAYLNGDLVLQADNMFRTYKISVDADAIGRPHNVLLLHFKSAKTMAMLLEQRHGRVRAGSSNLGDPSRVYVRKAQYNWRWDWGPELMTCGPYRPIHLISYSARLSDVHIRACVGPGPLYKPALKIGLSVDGDITAAKRVWIALHDAHNQNLVAEKTVDLTNLGLLHNIESTARNLGNVVEWELYGLVELWWPIGFGKQQLYVVYVTLFDEGNNALDKYSKRIGFRDVALVQESLTEPDQYGQGTTFLFQVNGTRMFIGGSNWIPADSFLTRITSERYRAWLTLLKEGNQNMVRIWGGGIYEPDVFYDICDEMGILVWQDFQFACGVYPAYDEFVASVKAEAEDNVRRLRHHPCIALFCGNNEDYQQVLQWGDVADLPARLIYESVLPDVVERLTDPPIPYHRGSPYGGENWNTADPTVGDIHQWDVWAGKERPWQEYPSLGGRFVSEFGIPSMPDIRTVDHWLAGNEKERWAQSKTMAQHCRAGNHERRFAIVMNENFRLTADLETHIYNTQIMQSEAVSLAYRAWRREWRGPGKEYNGGALIWQLNDCWPVTSWSIVDYFLRPKPAYHTIARELASETVGILRTVTQNRENDRSKQFYEFGSFRSVDANVEVWATTRSLQSQRVKLELTFFNLETSSPSQVLVHDVILHSNQSTELLSMRIPCDQSASPGHYGMTNSYSVVIGARLLHTGSGEVLARFVDWPQPYRHVDFPEPRLQIQVDGERITVTCSKPVKGLWFSVVEEGVDDVKWSDNALDVMPGDTQVIYARGLEGRSVKFAHMGKEKATVL</sequence>
<evidence type="ECO:0000256" key="3">
    <source>
        <dbReference type="ARBA" id="ARBA00012754"/>
    </source>
</evidence>
<dbReference type="Pfam" id="PF00703">
    <property type="entry name" value="Glyco_hydro_2"/>
    <property type="match status" value="1"/>
</dbReference>
<evidence type="ECO:0000313" key="12">
    <source>
        <dbReference type="EMBL" id="EMD39457.1"/>
    </source>
</evidence>
<dbReference type="OrthoDB" id="2866996at2759"/>
<dbReference type="AlphaFoldDB" id="M2RLX2"/>
<dbReference type="Gene3D" id="3.20.20.80">
    <property type="entry name" value="Glycosidases"/>
    <property type="match status" value="1"/>
</dbReference>
<keyword evidence="13" id="KW-1185">Reference proteome</keyword>
<comment type="catalytic activity">
    <reaction evidence="1">
        <text>Hydrolysis of terminal, non-reducing beta-D-mannose residues in beta-D-mannosides.</text>
        <dbReference type="EC" id="3.2.1.25"/>
    </reaction>
</comment>
<dbReference type="SUPFAM" id="SSF49303">
    <property type="entry name" value="beta-Galactosidase/glucuronidase domain"/>
    <property type="match status" value="2"/>
</dbReference>
<keyword evidence="5" id="KW-0326">Glycosidase</keyword>
<dbReference type="FunFam" id="3.20.20.80:FF:000050">
    <property type="entry name" value="Beta-mannosidase B"/>
    <property type="match status" value="1"/>
</dbReference>
<evidence type="ECO:0000256" key="1">
    <source>
        <dbReference type="ARBA" id="ARBA00000829"/>
    </source>
</evidence>
<evidence type="ECO:0000256" key="2">
    <source>
        <dbReference type="ARBA" id="ARBA00004740"/>
    </source>
</evidence>
<dbReference type="STRING" id="914234.M2RLX2"/>
<dbReference type="InterPro" id="IPR006102">
    <property type="entry name" value="Ig-like_GH2"/>
</dbReference>
<name>M2RLX2_CERS8</name>
<dbReference type="Pfam" id="PF17786">
    <property type="entry name" value="Mannosidase_ig"/>
    <property type="match status" value="1"/>
</dbReference>
<evidence type="ECO:0000256" key="4">
    <source>
        <dbReference type="ARBA" id="ARBA00022801"/>
    </source>
</evidence>
<dbReference type="InterPro" id="IPR054593">
    <property type="entry name" value="Beta-mannosidase-like_N2"/>
</dbReference>
<dbReference type="EC" id="3.2.1.25" evidence="3"/>
<dbReference type="SUPFAM" id="SSF49785">
    <property type="entry name" value="Galactose-binding domain-like"/>
    <property type="match status" value="1"/>
</dbReference>
<evidence type="ECO:0000256" key="6">
    <source>
        <dbReference type="ARBA" id="ARBA00038429"/>
    </source>
</evidence>
<dbReference type="PANTHER" id="PTHR43730">
    <property type="entry name" value="BETA-MANNOSIDASE"/>
    <property type="match status" value="1"/>
</dbReference>
<dbReference type="InterPro" id="IPR050887">
    <property type="entry name" value="Beta-mannosidase_GH2"/>
</dbReference>
<evidence type="ECO:0000259" key="11">
    <source>
        <dbReference type="Pfam" id="PF22666"/>
    </source>
</evidence>
<reference evidence="12 13" key="1">
    <citation type="journal article" date="2012" name="Proc. Natl. Acad. Sci. U.S.A.">
        <title>Comparative genomics of Ceriporiopsis subvermispora and Phanerochaete chrysosporium provide insight into selective ligninolysis.</title>
        <authorList>
            <person name="Fernandez-Fueyo E."/>
            <person name="Ruiz-Duenas F.J."/>
            <person name="Ferreira P."/>
            <person name="Floudas D."/>
            <person name="Hibbett D.S."/>
            <person name="Canessa P."/>
            <person name="Larrondo L.F."/>
            <person name="James T.Y."/>
            <person name="Seelenfreund D."/>
            <person name="Lobos S."/>
            <person name="Polanco R."/>
            <person name="Tello M."/>
            <person name="Honda Y."/>
            <person name="Watanabe T."/>
            <person name="Watanabe T."/>
            <person name="Ryu J.S."/>
            <person name="Kubicek C.P."/>
            <person name="Schmoll M."/>
            <person name="Gaskell J."/>
            <person name="Hammel K.E."/>
            <person name="St John F.J."/>
            <person name="Vanden Wymelenberg A."/>
            <person name="Sabat G."/>
            <person name="Splinter BonDurant S."/>
            <person name="Syed K."/>
            <person name="Yadav J.S."/>
            <person name="Doddapaneni H."/>
            <person name="Subramanian V."/>
            <person name="Lavin J.L."/>
            <person name="Oguiza J.A."/>
            <person name="Perez G."/>
            <person name="Pisabarro A.G."/>
            <person name="Ramirez L."/>
            <person name="Santoyo F."/>
            <person name="Master E."/>
            <person name="Coutinho P.M."/>
            <person name="Henrissat B."/>
            <person name="Lombard V."/>
            <person name="Magnuson J.K."/>
            <person name="Kuees U."/>
            <person name="Hori C."/>
            <person name="Igarashi K."/>
            <person name="Samejima M."/>
            <person name="Held B.W."/>
            <person name="Barry K.W."/>
            <person name="LaButti K.M."/>
            <person name="Lapidus A."/>
            <person name="Lindquist E.A."/>
            <person name="Lucas S.M."/>
            <person name="Riley R."/>
            <person name="Salamov A.A."/>
            <person name="Hoffmeister D."/>
            <person name="Schwenk D."/>
            <person name="Hadar Y."/>
            <person name="Yarden O."/>
            <person name="de Vries R.P."/>
            <person name="Wiebenga A."/>
            <person name="Stenlid J."/>
            <person name="Eastwood D."/>
            <person name="Grigoriev I.V."/>
            <person name="Berka R.M."/>
            <person name="Blanchette R.A."/>
            <person name="Kersten P."/>
            <person name="Martinez A.T."/>
            <person name="Vicuna R."/>
            <person name="Cullen D."/>
        </authorList>
    </citation>
    <scope>NUCLEOTIDE SEQUENCE [LARGE SCALE GENOMIC DNA]</scope>
    <source>
        <strain evidence="12 13">B</strain>
    </source>
</reference>
<dbReference type="Pfam" id="PF22666">
    <property type="entry name" value="Glyco_hydro_2_N2"/>
    <property type="match status" value="1"/>
</dbReference>
<feature type="domain" description="Beta-mannosidase-like galactose-binding" evidence="11">
    <location>
        <begin position="44"/>
        <end position="205"/>
    </location>
</feature>
<dbReference type="Proteomes" id="UP000016930">
    <property type="component" value="Unassembled WGS sequence"/>
</dbReference>